<dbReference type="Proteomes" id="UP000634308">
    <property type="component" value="Unassembled WGS sequence"/>
</dbReference>
<dbReference type="EMBL" id="BMQM01000001">
    <property type="protein sequence ID" value="GGR43908.1"/>
    <property type="molecule type" value="Genomic_DNA"/>
</dbReference>
<accession>A0ABQ2RKB1</accession>
<comment type="caution">
    <text evidence="1">The sequence shown here is derived from an EMBL/GenBank/DDBJ whole genome shotgun (WGS) entry which is preliminary data.</text>
</comment>
<name>A0ABQ2RKB1_9DEIO</name>
<evidence type="ECO:0000313" key="1">
    <source>
        <dbReference type="EMBL" id="GGR43908.1"/>
    </source>
</evidence>
<keyword evidence="2" id="KW-1185">Reference proteome</keyword>
<proteinExistence type="predicted"/>
<evidence type="ECO:0008006" key="3">
    <source>
        <dbReference type="Google" id="ProtNLM"/>
    </source>
</evidence>
<gene>
    <name evidence="1" type="ORF">GCM10008959_01010</name>
</gene>
<evidence type="ECO:0000313" key="2">
    <source>
        <dbReference type="Proteomes" id="UP000634308"/>
    </source>
</evidence>
<protein>
    <recommendedName>
        <fullName evidence="3">DUF3445 domain-containing protein</fullName>
    </recommendedName>
</protein>
<organism evidence="1 2">
    <name type="scientific">Deinococcus seoulensis</name>
    <dbReference type="NCBI Taxonomy" id="1837379"/>
    <lineage>
        <taxon>Bacteria</taxon>
        <taxon>Thermotogati</taxon>
        <taxon>Deinococcota</taxon>
        <taxon>Deinococci</taxon>
        <taxon>Deinococcales</taxon>
        <taxon>Deinococcaceae</taxon>
        <taxon>Deinococcus</taxon>
    </lineage>
</organism>
<dbReference type="RefSeq" id="WP_145999596.1">
    <property type="nucleotide sequence ID" value="NZ_BMQM01000001.1"/>
</dbReference>
<sequence>MPFFPTMFGLMNIDRLARGLLDLQSLEKYAPEEDTPGHHSYPAEWHRHKPLHELAKSLADDLVWLNERGVSMEDGTELQADDFERAIKFLLRGSSDLDDYIAVEIAEEDQLPLTLEQRRHWAVARMTFHGDGWNWKFNLGDTHPAHQTMQTFLTAVQPMHCSVIANVVAPSNPDHIPYYFPRYWTRVSRNCFLGPELTRRLPAALLTVEAGLAYVARLGEGVWITLPGDDRSRDEAVEERHRQAVERLNAFMPPASPFDPSRW</sequence>
<reference evidence="2" key="1">
    <citation type="journal article" date="2019" name="Int. J. Syst. Evol. Microbiol.">
        <title>The Global Catalogue of Microorganisms (GCM) 10K type strain sequencing project: providing services to taxonomists for standard genome sequencing and annotation.</title>
        <authorList>
            <consortium name="The Broad Institute Genomics Platform"/>
            <consortium name="The Broad Institute Genome Sequencing Center for Infectious Disease"/>
            <person name="Wu L."/>
            <person name="Ma J."/>
        </authorList>
    </citation>
    <scope>NUCLEOTIDE SEQUENCE [LARGE SCALE GENOMIC DNA]</scope>
    <source>
        <strain evidence="2">JCM 31404</strain>
    </source>
</reference>